<feature type="compositionally biased region" description="Polar residues" evidence="1">
    <location>
        <begin position="24"/>
        <end position="33"/>
    </location>
</feature>
<reference evidence="2" key="1">
    <citation type="submission" date="2020-03" db="EMBL/GenBank/DDBJ databases">
        <authorList>
            <person name="Weist P."/>
        </authorList>
    </citation>
    <scope>NUCLEOTIDE SEQUENCE</scope>
</reference>
<accession>A0A9N7V986</accession>
<dbReference type="AlphaFoldDB" id="A0A9N7V986"/>
<keyword evidence="3" id="KW-1185">Reference proteome</keyword>
<proteinExistence type="predicted"/>
<feature type="region of interest" description="Disordered" evidence="1">
    <location>
        <begin position="23"/>
        <end position="53"/>
    </location>
</feature>
<evidence type="ECO:0000313" key="2">
    <source>
        <dbReference type="EMBL" id="CAB1445116.1"/>
    </source>
</evidence>
<evidence type="ECO:0000256" key="1">
    <source>
        <dbReference type="SAM" id="MobiDB-lite"/>
    </source>
</evidence>
<sequence length="71" mass="7585">MPAARSPLQLRLAKDVITGHVATIDSQSQTPQTPDDPGLFTQALKHSSGSPTSLHYPVRLLTHRALLTDAG</sequence>
<feature type="compositionally biased region" description="Polar residues" evidence="1">
    <location>
        <begin position="44"/>
        <end position="53"/>
    </location>
</feature>
<gene>
    <name evidence="2" type="ORF">PLEPLA_LOCUS32847</name>
</gene>
<organism evidence="2 3">
    <name type="scientific">Pleuronectes platessa</name>
    <name type="common">European plaice</name>
    <dbReference type="NCBI Taxonomy" id="8262"/>
    <lineage>
        <taxon>Eukaryota</taxon>
        <taxon>Metazoa</taxon>
        <taxon>Chordata</taxon>
        <taxon>Craniata</taxon>
        <taxon>Vertebrata</taxon>
        <taxon>Euteleostomi</taxon>
        <taxon>Actinopterygii</taxon>
        <taxon>Neopterygii</taxon>
        <taxon>Teleostei</taxon>
        <taxon>Neoteleostei</taxon>
        <taxon>Acanthomorphata</taxon>
        <taxon>Carangaria</taxon>
        <taxon>Pleuronectiformes</taxon>
        <taxon>Pleuronectoidei</taxon>
        <taxon>Pleuronectidae</taxon>
        <taxon>Pleuronectes</taxon>
    </lineage>
</organism>
<dbReference type="Proteomes" id="UP001153269">
    <property type="component" value="Unassembled WGS sequence"/>
</dbReference>
<evidence type="ECO:0000313" key="3">
    <source>
        <dbReference type="Proteomes" id="UP001153269"/>
    </source>
</evidence>
<comment type="caution">
    <text evidence="2">The sequence shown here is derived from an EMBL/GenBank/DDBJ whole genome shotgun (WGS) entry which is preliminary data.</text>
</comment>
<protein>
    <submittedName>
        <fullName evidence="2">Uncharacterized protein</fullName>
    </submittedName>
</protein>
<dbReference type="EMBL" id="CADEAL010003557">
    <property type="protein sequence ID" value="CAB1445116.1"/>
    <property type="molecule type" value="Genomic_DNA"/>
</dbReference>
<name>A0A9N7V986_PLEPL</name>